<name>A0ABV1RB75_9HYPH</name>
<dbReference type="Proteomes" id="UP001432995">
    <property type="component" value="Unassembled WGS sequence"/>
</dbReference>
<protein>
    <submittedName>
        <fullName evidence="1">Uncharacterized protein</fullName>
    </submittedName>
</protein>
<accession>A0ABV1RB75</accession>
<dbReference type="EMBL" id="JBELQD010000066">
    <property type="protein sequence ID" value="MER2291941.1"/>
    <property type="molecule type" value="Genomic_DNA"/>
</dbReference>
<sequence length="95" mass="10836">MGIEVFKIPPDWHHPVDEAGNFVIGAHREPRYALDENSRPAFQRYEKVTENSSISPVLDEAGELRTLMTWNGGSEEAVEFLLSNRHAPNSIIRQY</sequence>
<dbReference type="RefSeq" id="WP_350381294.1">
    <property type="nucleotide sequence ID" value="NZ_JBELQD010000066.1"/>
</dbReference>
<reference evidence="1" key="1">
    <citation type="submission" date="2024-06" db="EMBL/GenBank/DDBJ databases">
        <authorList>
            <person name="Campbell A.G."/>
        </authorList>
    </citation>
    <scope>NUCLEOTIDE SEQUENCE</scope>
    <source>
        <strain evidence="1">EM17</strain>
    </source>
</reference>
<keyword evidence="2" id="KW-1185">Reference proteome</keyword>
<gene>
    <name evidence="1" type="ORF">ABS770_27170</name>
</gene>
<proteinExistence type="predicted"/>
<organism evidence="1 2">
    <name type="scientific">Methylobacterium brachiatum</name>
    <dbReference type="NCBI Taxonomy" id="269660"/>
    <lineage>
        <taxon>Bacteria</taxon>
        <taxon>Pseudomonadati</taxon>
        <taxon>Pseudomonadota</taxon>
        <taxon>Alphaproteobacteria</taxon>
        <taxon>Hyphomicrobiales</taxon>
        <taxon>Methylobacteriaceae</taxon>
        <taxon>Methylobacterium</taxon>
    </lineage>
</organism>
<evidence type="ECO:0000313" key="1">
    <source>
        <dbReference type="EMBL" id="MER2291941.1"/>
    </source>
</evidence>
<comment type="caution">
    <text evidence="1">The sequence shown here is derived from an EMBL/GenBank/DDBJ whole genome shotgun (WGS) entry which is preliminary data.</text>
</comment>
<evidence type="ECO:0000313" key="2">
    <source>
        <dbReference type="Proteomes" id="UP001432995"/>
    </source>
</evidence>